<dbReference type="HOGENOM" id="CLU_401629_0_0_4"/>
<proteinExistence type="predicted"/>
<feature type="signal peptide" evidence="1">
    <location>
        <begin position="1"/>
        <end position="27"/>
    </location>
</feature>
<name>Q222N9_ALBFT</name>
<evidence type="ECO:0000313" key="2">
    <source>
        <dbReference type="EMBL" id="ABD68014.1"/>
    </source>
</evidence>
<dbReference type="PROSITE" id="PS51257">
    <property type="entry name" value="PROKAR_LIPOPROTEIN"/>
    <property type="match status" value="1"/>
</dbReference>
<dbReference type="RefSeq" id="WP_011462587.1">
    <property type="nucleotide sequence ID" value="NC_007908.1"/>
</dbReference>
<dbReference type="KEGG" id="rfr:Rfer_0257"/>
<keyword evidence="3" id="KW-1185">Reference proteome</keyword>
<organism evidence="2 3">
    <name type="scientific">Albidiferax ferrireducens (strain ATCC BAA-621 / DSM 15236 / T118)</name>
    <name type="common">Rhodoferax ferrireducens</name>
    <dbReference type="NCBI Taxonomy" id="338969"/>
    <lineage>
        <taxon>Bacteria</taxon>
        <taxon>Pseudomonadati</taxon>
        <taxon>Pseudomonadota</taxon>
        <taxon>Betaproteobacteria</taxon>
        <taxon>Burkholderiales</taxon>
        <taxon>Comamonadaceae</taxon>
        <taxon>Rhodoferax</taxon>
    </lineage>
</organism>
<evidence type="ECO:0000313" key="3">
    <source>
        <dbReference type="Proteomes" id="UP000008332"/>
    </source>
</evidence>
<feature type="chain" id="PRO_5004200330" description="TIGR03016 family PEP-CTERM system-associated outer membrane protein" evidence="1">
    <location>
        <begin position="28"/>
        <end position="685"/>
    </location>
</feature>
<dbReference type="STRING" id="338969.Rfer_0257"/>
<gene>
    <name evidence="2" type="ordered locus">Rfer_0257</name>
</gene>
<accession>Q222N9</accession>
<reference evidence="3" key="1">
    <citation type="submission" date="2006-02" db="EMBL/GenBank/DDBJ databases">
        <title>Complete sequence of chromosome of Rhodoferax ferrireducens DSM 15236.</title>
        <authorList>
            <person name="Copeland A."/>
            <person name="Lucas S."/>
            <person name="Lapidus A."/>
            <person name="Barry K."/>
            <person name="Detter J.C."/>
            <person name="Glavina del Rio T."/>
            <person name="Hammon N."/>
            <person name="Israni S."/>
            <person name="Pitluck S."/>
            <person name="Brettin T."/>
            <person name="Bruce D."/>
            <person name="Han C."/>
            <person name="Tapia R."/>
            <person name="Gilna P."/>
            <person name="Kiss H."/>
            <person name="Schmutz J."/>
            <person name="Larimer F."/>
            <person name="Land M."/>
            <person name="Kyrpides N."/>
            <person name="Ivanova N."/>
            <person name="Richardson P."/>
        </authorList>
    </citation>
    <scope>NUCLEOTIDE SEQUENCE [LARGE SCALE GENOMIC DNA]</scope>
    <source>
        <strain evidence="3">ATCC BAA-621 / DSM 15236 / T118</strain>
    </source>
</reference>
<evidence type="ECO:0008006" key="4">
    <source>
        <dbReference type="Google" id="ProtNLM"/>
    </source>
</evidence>
<keyword evidence="1" id="KW-0732">Signal</keyword>
<sequence length="685" mass="74715">MPNRAACLITRLAIGVALLPVVSSCWAQASAPLRLKSASEIAPFRIIGIDGYVKARYLTDDSSSVGAAGGTPVRATQSNLSEEIYLMTHSYIYHPSLLLLDLGGGPIIDKSQDGGDGVGTSARRQMFNLNGRATFLRDKPYTGAFFYDRSNQTQSMGPAQQMFNENTRYGATFSLLSPVTPVPMQVELTRSTSQGKGAEQVMDDRIDQLRIKMDATISKLGGSTFQFVGTRQDSASGSSGLPIQASRSASDRANLDTRLKFGSTNEYELSNAVALNRSSFTGGQGSLANQKDASFGLDLRGRHSEELQTYGRYNVNASRQDGQSMTLNAASAGLSYRVNPDLSGALAVRGEVNRASQLSSTFYAIDGSAQYRQTLPLGQATAGYNVSYSQRDQQATSLQTKMLGEHVTLGSTSFVSLSKPQIIASTVVVTNLTRTQTFVEGGDYLLSQIGLELRIQRLIGGNILDGQEVLIDYDYSSGGSYAASQLDNTLSLSWSYKSYLNFFVRHLASTPRLESGSPTSPLNSVNSTFYGARTDIPLSLLTQEFLLGGSAEREVRRETISSYRRANLEAYVQTDLPLVRSGNIHIGARQMQVNYEDSPLQAVKLTAVDIRLWARIGYGIDLSAEASRHRDTGAPELREGSAASVRAQWRQRKLLWTLDLTRVHDAQGLAERTRTYGQLLLRRDF</sequence>
<dbReference type="AlphaFoldDB" id="Q222N9"/>
<dbReference type="Proteomes" id="UP000008332">
    <property type="component" value="Chromosome"/>
</dbReference>
<dbReference type="OrthoDB" id="9178219at2"/>
<dbReference type="EMBL" id="CP000267">
    <property type="protein sequence ID" value="ABD68014.1"/>
    <property type="molecule type" value="Genomic_DNA"/>
</dbReference>
<evidence type="ECO:0000256" key="1">
    <source>
        <dbReference type="SAM" id="SignalP"/>
    </source>
</evidence>
<protein>
    <recommendedName>
        <fullName evidence="4">TIGR03016 family PEP-CTERM system-associated outer membrane protein</fullName>
    </recommendedName>
</protein>